<organism evidence="12 13">
    <name type="scientific">Herbaspirillum hiltneri N3</name>
    <dbReference type="NCBI Taxonomy" id="1262470"/>
    <lineage>
        <taxon>Bacteria</taxon>
        <taxon>Pseudomonadati</taxon>
        <taxon>Pseudomonadota</taxon>
        <taxon>Betaproteobacteria</taxon>
        <taxon>Burkholderiales</taxon>
        <taxon>Oxalobacteraceae</taxon>
        <taxon>Herbaspirillum</taxon>
    </lineage>
</organism>
<name>A0ABM5V2A8_9BURK</name>
<evidence type="ECO:0000256" key="6">
    <source>
        <dbReference type="ARBA" id="ARBA00022723"/>
    </source>
</evidence>
<reference evidence="13" key="1">
    <citation type="journal article" date="2015" name="Genome Announc.">
        <title>Complete Genome Sequence of Herbaspirillum hiltneri N3 (DSM 17495), Isolated from Surface-Sterilized Wheat Roots.</title>
        <authorList>
            <person name="Guizelini D."/>
            <person name="Saizaki P.M."/>
            <person name="Coimbra N.A."/>
            <person name="Weiss V.A."/>
            <person name="Faoro H."/>
            <person name="Sfeir M.Z."/>
            <person name="Baura V.A."/>
            <person name="Monteiro R.A."/>
            <person name="Chubatsu L.S."/>
            <person name="Souza E.M."/>
            <person name="Cruz L.M."/>
            <person name="Pedrosa F.O."/>
            <person name="Raittz R.T."/>
            <person name="Marchaukoski J.N."/>
            <person name="Steffens M.B."/>
        </authorList>
    </citation>
    <scope>NUCLEOTIDE SEQUENCE [LARGE SCALE GENOMIC DNA]</scope>
    <source>
        <strain evidence="13">N3</strain>
    </source>
</reference>
<dbReference type="EMBL" id="CP011409">
    <property type="protein sequence ID" value="AKZ63652.1"/>
    <property type="molecule type" value="Genomic_DNA"/>
</dbReference>
<dbReference type="SUPFAM" id="SSF143631">
    <property type="entry name" value="ApbE-like"/>
    <property type="match status" value="1"/>
</dbReference>
<dbReference type="InterPro" id="IPR003374">
    <property type="entry name" value="ApbE-like_sf"/>
</dbReference>
<keyword evidence="8 11" id="KW-0460">Magnesium</keyword>
<dbReference type="InterPro" id="IPR024932">
    <property type="entry name" value="ApbE"/>
</dbReference>
<evidence type="ECO:0000256" key="8">
    <source>
        <dbReference type="ARBA" id="ARBA00022842"/>
    </source>
</evidence>
<keyword evidence="5 11" id="KW-0808">Transferase</keyword>
<evidence type="ECO:0000256" key="2">
    <source>
        <dbReference type="ARBA" id="ARBA00011955"/>
    </source>
</evidence>
<keyword evidence="6 11" id="KW-0479">Metal-binding</keyword>
<evidence type="ECO:0000256" key="7">
    <source>
        <dbReference type="ARBA" id="ARBA00022827"/>
    </source>
</evidence>
<sequence>MNRVFIPLNLSGPDPVPADALAGNLAGQTMGTSWSVKLFRPPQLDLQTIRDGIQRQLDLVIAQMSTWSATSDLSRYNRAEAGSWHVLPAHFLRVLDCALNIAERSGGAYDPSVGPLVNLWGFGPDPASLEAPDAASLVQARARCGWQRVRTDRTRNALLQPGGLYLDFSSIAKGYAVDLVAGYLCSVGVHSHLVEIGGELRGHGVKADGQPWWVGLEQPPAAAPVNGEPRMQSIVALHGLALATSGDYRRYFEHQGTRYSHTIDPRTAQPVAHALASVAVLHADCMTADAWATALMVLGNEDGLALALEAGLAALFVRRDGAGFRESMTPAMQAMLS</sequence>
<evidence type="ECO:0000256" key="3">
    <source>
        <dbReference type="ARBA" id="ARBA00016337"/>
    </source>
</evidence>
<keyword evidence="4 11" id="KW-0285">Flavoprotein</keyword>
<comment type="similarity">
    <text evidence="11">Belongs to the ApbE family.</text>
</comment>
<dbReference type="Pfam" id="PF02424">
    <property type="entry name" value="ApbE"/>
    <property type="match status" value="1"/>
</dbReference>
<dbReference type="RefSeq" id="WP_053198409.1">
    <property type="nucleotide sequence ID" value="NZ_CP011409.1"/>
</dbReference>
<keyword evidence="13" id="KW-1185">Reference proteome</keyword>
<evidence type="ECO:0000256" key="9">
    <source>
        <dbReference type="ARBA" id="ARBA00031306"/>
    </source>
</evidence>
<dbReference type="Proteomes" id="UP000063429">
    <property type="component" value="Chromosome"/>
</dbReference>
<evidence type="ECO:0000256" key="5">
    <source>
        <dbReference type="ARBA" id="ARBA00022679"/>
    </source>
</evidence>
<proteinExistence type="inferred from homology"/>
<protein>
    <recommendedName>
        <fullName evidence="3 11">FAD:protein FMN transferase</fullName>
        <ecNumber evidence="2 11">2.7.1.180</ecNumber>
    </recommendedName>
    <alternativeName>
        <fullName evidence="9 11">Flavin transferase</fullName>
    </alternativeName>
</protein>
<evidence type="ECO:0000313" key="13">
    <source>
        <dbReference type="Proteomes" id="UP000063429"/>
    </source>
</evidence>
<dbReference type="Gene3D" id="3.10.520.10">
    <property type="entry name" value="ApbE-like domains"/>
    <property type="match status" value="1"/>
</dbReference>
<comment type="cofactor">
    <cofactor evidence="1">
        <name>Mg(2+)</name>
        <dbReference type="ChEBI" id="CHEBI:18420"/>
    </cofactor>
</comment>
<keyword evidence="7 11" id="KW-0274">FAD</keyword>
<evidence type="ECO:0000313" key="12">
    <source>
        <dbReference type="EMBL" id="AKZ63652.1"/>
    </source>
</evidence>
<evidence type="ECO:0000256" key="1">
    <source>
        <dbReference type="ARBA" id="ARBA00001946"/>
    </source>
</evidence>
<dbReference type="PANTHER" id="PTHR30040">
    <property type="entry name" value="THIAMINE BIOSYNTHESIS LIPOPROTEIN APBE"/>
    <property type="match status" value="1"/>
</dbReference>
<dbReference type="PIRSF" id="PIRSF006268">
    <property type="entry name" value="ApbE"/>
    <property type="match status" value="1"/>
</dbReference>
<evidence type="ECO:0000256" key="10">
    <source>
        <dbReference type="ARBA" id="ARBA00048540"/>
    </source>
</evidence>
<evidence type="ECO:0000256" key="11">
    <source>
        <dbReference type="PIRNR" id="PIRNR006268"/>
    </source>
</evidence>
<accession>A0ABM5V2A8</accession>
<gene>
    <name evidence="12" type="ORF">F506_14125</name>
</gene>
<evidence type="ECO:0000256" key="4">
    <source>
        <dbReference type="ARBA" id="ARBA00022630"/>
    </source>
</evidence>
<comment type="catalytic activity">
    <reaction evidence="10 11">
        <text>L-threonyl-[protein] + FAD = FMN-L-threonyl-[protein] + AMP + H(+)</text>
        <dbReference type="Rhea" id="RHEA:36847"/>
        <dbReference type="Rhea" id="RHEA-COMP:11060"/>
        <dbReference type="Rhea" id="RHEA-COMP:11061"/>
        <dbReference type="ChEBI" id="CHEBI:15378"/>
        <dbReference type="ChEBI" id="CHEBI:30013"/>
        <dbReference type="ChEBI" id="CHEBI:57692"/>
        <dbReference type="ChEBI" id="CHEBI:74257"/>
        <dbReference type="ChEBI" id="CHEBI:456215"/>
        <dbReference type="EC" id="2.7.1.180"/>
    </reaction>
</comment>
<dbReference type="PANTHER" id="PTHR30040:SF2">
    <property type="entry name" value="FAD:PROTEIN FMN TRANSFERASE"/>
    <property type="match status" value="1"/>
</dbReference>
<dbReference type="EC" id="2.7.1.180" evidence="2 11"/>